<dbReference type="Proteomes" id="UP001589769">
    <property type="component" value="Unassembled WGS sequence"/>
</dbReference>
<gene>
    <name evidence="1" type="ORF">ACFFHT_05750</name>
</gene>
<organism evidence="1 2">
    <name type="scientific">Gallibacterium melopsittaci</name>
    <dbReference type="NCBI Taxonomy" id="516063"/>
    <lineage>
        <taxon>Bacteria</taxon>
        <taxon>Pseudomonadati</taxon>
        <taxon>Pseudomonadota</taxon>
        <taxon>Gammaproteobacteria</taxon>
        <taxon>Pasteurellales</taxon>
        <taxon>Pasteurellaceae</taxon>
        <taxon>Gallibacterium</taxon>
    </lineage>
</organism>
<sequence length="358" mass="42084">MKETKNSALTIAKAYHYQSIVALYQCFKMREGDLIYIEKDGDISHISNHPNISTQIEVKDIKASLTDLHESFWKTLKNWLAPEFNHHQYKTLVLHTTQLFGKTTKLIHWNNSDAKNRLKILQEIYSNISKPNDIHNNVINTNKYILLEIISKVILCTESDDKDEILSEIRNAYLRGIPKNNQHRFIESLIGFIYQLANGNTWSISCEVFNEKLIDLTSQFSRKEFTFPEFTGIPASEQEVKENEDKTFVIKIKDINYDEVIHEAIGNWLEFIQSLNQELDNSPVYHEKTKKYQDELIRRYKNRHRRAIRNAQDPKDFYDSIIDEIPFPIGNDNPPAPYRNGIIHESMDTYNELKWDTK</sequence>
<dbReference type="RefSeq" id="WP_382374324.1">
    <property type="nucleotide sequence ID" value="NZ_JBHLWA010000026.1"/>
</dbReference>
<reference evidence="1 2" key="1">
    <citation type="submission" date="2024-09" db="EMBL/GenBank/DDBJ databases">
        <authorList>
            <person name="Sun Q."/>
            <person name="Mori K."/>
        </authorList>
    </citation>
    <scope>NUCLEOTIDE SEQUENCE [LARGE SCALE GENOMIC DNA]</scope>
    <source>
        <strain evidence="1 2">CCM 7538</strain>
    </source>
</reference>
<evidence type="ECO:0000313" key="2">
    <source>
        <dbReference type="Proteomes" id="UP001589769"/>
    </source>
</evidence>
<accession>A0ABV6HWP6</accession>
<comment type="caution">
    <text evidence="1">The sequence shown here is derived from an EMBL/GenBank/DDBJ whole genome shotgun (WGS) entry which is preliminary data.</text>
</comment>
<evidence type="ECO:0000313" key="1">
    <source>
        <dbReference type="EMBL" id="MFC0323062.1"/>
    </source>
</evidence>
<dbReference type="EMBL" id="JBHLWA010000026">
    <property type="protein sequence ID" value="MFC0323062.1"/>
    <property type="molecule type" value="Genomic_DNA"/>
</dbReference>
<proteinExistence type="predicted"/>
<protein>
    <submittedName>
        <fullName evidence="1">Uncharacterized protein</fullName>
    </submittedName>
</protein>
<keyword evidence="2" id="KW-1185">Reference proteome</keyword>
<name>A0ABV6HWP6_9PAST</name>